<organism evidence="2 3">
    <name type="scientific">Variovorax terrae</name>
    <dbReference type="NCBI Taxonomy" id="2923278"/>
    <lineage>
        <taxon>Bacteria</taxon>
        <taxon>Pseudomonadati</taxon>
        <taxon>Pseudomonadota</taxon>
        <taxon>Betaproteobacteria</taxon>
        <taxon>Burkholderiales</taxon>
        <taxon>Comamonadaceae</taxon>
        <taxon>Variovorax</taxon>
    </lineage>
</organism>
<proteinExistence type="predicted"/>
<dbReference type="InterPro" id="IPR025979">
    <property type="entry name" value="ChrR-like_cupin_dom"/>
</dbReference>
<dbReference type="InterPro" id="IPR014710">
    <property type="entry name" value="RmlC-like_jellyroll"/>
</dbReference>
<dbReference type="Gene3D" id="2.60.120.10">
    <property type="entry name" value="Jelly Rolls"/>
    <property type="match status" value="1"/>
</dbReference>
<evidence type="ECO:0000259" key="1">
    <source>
        <dbReference type="Pfam" id="PF12973"/>
    </source>
</evidence>
<dbReference type="InterPro" id="IPR011051">
    <property type="entry name" value="RmlC_Cupin_sf"/>
</dbReference>
<comment type="caution">
    <text evidence="2">The sequence shown here is derived from an EMBL/GenBank/DDBJ whole genome shotgun (WGS) entry which is preliminary data.</text>
</comment>
<dbReference type="EMBL" id="JALGBI010000002">
    <property type="protein sequence ID" value="MCJ0764733.1"/>
    <property type="molecule type" value="Genomic_DNA"/>
</dbReference>
<reference evidence="2" key="1">
    <citation type="submission" date="2022-03" db="EMBL/GenBank/DDBJ databases">
        <authorList>
            <person name="Woo C.Y."/>
        </authorList>
    </citation>
    <scope>NUCLEOTIDE SEQUENCE</scope>
    <source>
        <strain evidence="2">CYS-02</strain>
    </source>
</reference>
<gene>
    <name evidence="2" type="ORF">MMF98_16070</name>
</gene>
<protein>
    <submittedName>
        <fullName evidence="2">Cupin domain-containing protein</fullName>
    </submittedName>
</protein>
<dbReference type="AlphaFoldDB" id="A0A9X2ANE1"/>
<sequence length="255" mass="27806">MDALYTLSPDGRTHVFDMNRQPWQATANAGLWLKPVRHDDALGHFLGLVRFDAFVRSGLHQHQGVATSFVIEGGLTDHHGAIGLHEAGINVKGSTHDAIAYRPTVLVSRLEGPVTYPPSSDISGVHAGSRHEAFRNPDPDVPPEINVPVDEMPIQETGIFGVRRQRVFDYAGTGTDRRMVQLTLRPECALAFETPHLTEFWVRGGLLQVNGQAAHANCFVVCEPGARVEMASPFGALLLGWAEGRERGAGNLFGF</sequence>
<evidence type="ECO:0000313" key="3">
    <source>
        <dbReference type="Proteomes" id="UP001139447"/>
    </source>
</evidence>
<dbReference type="Proteomes" id="UP001139447">
    <property type="component" value="Unassembled WGS sequence"/>
</dbReference>
<evidence type="ECO:0000313" key="2">
    <source>
        <dbReference type="EMBL" id="MCJ0764733.1"/>
    </source>
</evidence>
<dbReference type="SUPFAM" id="SSF51182">
    <property type="entry name" value="RmlC-like cupins"/>
    <property type="match status" value="1"/>
</dbReference>
<feature type="domain" description="ChrR-like cupin" evidence="1">
    <location>
        <begin position="14"/>
        <end position="110"/>
    </location>
</feature>
<name>A0A9X2ANE1_9BURK</name>
<accession>A0A9X2ANE1</accession>
<dbReference type="RefSeq" id="WP_243307661.1">
    <property type="nucleotide sequence ID" value="NZ_JALGBI010000002.1"/>
</dbReference>
<keyword evidence="3" id="KW-1185">Reference proteome</keyword>
<dbReference type="Pfam" id="PF12973">
    <property type="entry name" value="Cupin_7"/>
    <property type="match status" value="1"/>
</dbReference>